<comment type="caution">
    <text evidence="9">The sequence shown here is derived from an EMBL/GenBank/DDBJ whole genome shotgun (WGS) entry which is preliminary data.</text>
</comment>
<evidence type="ECO:0000313" key="9">
    <source>
        <dbReference type="EMBL" id="GMG39893.1"/>
    </source>
</evidence>
<keyword evidence="10" id="KW-1185">Reference proteome</keyword>
<comment type="subcellular location">
    <subcellularLocation>
        <location evidence="1">Membrane</location>
        <topology evidence="1">Multi-pass membrane protein</topology>
    </subcellularLocation>
</comment>
<evidence type="ECO:0000256" key="3">
    <source>
        <dbReference type="ARBA" id="ARBA00022692"/>
    </source>
</evidence>
<dbReference type="Gene3D" id="1.20.1250.20">
    <property type="entry name" value="MFS general substrate transporter like domains"/>
    <property type="match status" value="1"/>
</dbReference>
<dbReference type="InterPro" id="IPR020846">
    <property type="entry name" value="MFS_dom"/>
</dbReference>
<dbReference type="InterPro" id="IPR036259">
    <property type="entry name" value="MFS_trans_sf"/>
</dbReference>
<accession>A0A9W6Z2T8</accession>
<feature type="transmembrane region" description="Helical" evidence="7">
    <location>
        <begin position="218"/>
        <end position="243"/>
    </location>
</feature>
<feature type="transmembrane region" description="Helical" evidence="7">
    <location>
        <begin position="92"/>
        <end position="116"/>
    </location>
</feature>
<comment type="similarity">
    <text evidence="6">Belongs to the major facilitator superfamily. CAR1 family.</text>
</comment>
<dbReference type="InterPro" id="IPR011701">
    <property type="entry name" value="MFS"/>
</dbReference>
<organism evidence="9 10">
    <name type="scientific">Ambrosiozyma monospora</name>
    <name type="common">Yeast</name>
    <name type="synonym">Endomycopsis monosporus</name>
    <dbReference type="NCBI Taxonomy" id="43982"/>
    <lineage>
        <taxon>Eukaryota</taxon>
        <taxon>Fungi</taxon>
        <taxon>Dikarya</taxon>
        <taxon>Ascomycota</taxon>
        <taxon>Saccharomycotina</taxon>
        <taxon>Pichiomycetes</taxon>
        <taxon>Pichiales</taxon>
        <taxon>Pichiaceae</taxon>
        <taxon>Ambrosiozyma</taxon>
    </lineage>
</organism>
<dbReference type="AlphaFoldDB" id="A0A9W6Z2T8"/>
<evidence type="ECO:0000256" key="1">
    <source>
        <dbReference type="ARBA" id="ARBA00004141"/>
    </source>
</evidence>
<name>A0A9W6Z2T8_AMBMO</name>
<gene>
    <name evidence="9" type="ORF">Amon01_000571500</name>
</gene>
<keyword evidence="5 7" id="KW-0472">Membrane</keyword>
<protein>
    <submittedName>
        <fullName evidence="9">Unnamed protein product</fullName>
    </submittedName>
</protein>
<dbReference type="PANTHER" id="PTHR23502:SF51">
    <property type="entry name" value="QUINIDINE RESISTANCE PROTEIN 1-RELATED"/>
    <property type="match status" value="1"/>
</dbReference>
<keyword evidence="4 7" id="KW-1133">Transmembrane helix</keyword>
<keyword evidence="2" id="KW-0813">Transport</keyword>
<dbReference type="Proteomes" id="UP001165063">
    <property type="component" value="Unassembled WGS sequence"/>
</dbReference>
<dbReference type="PANTHER" id="PTHR23502">
    <property type="entry name" value="MAJOR FACILITATOR SUPERFAMILY"/>
    <property type="match status" value="1"/>
</dbReference>
<evidence type="ECO:0000256" key="6">
    <source>
        <dbReference type="ARBA" id="ARBA00038347"/>
    </source>
</evidence>
<dbReference type="GO" id="GO:0005886">
    <property type="term" value="C:plasma membrane"/>
    <property type="evidence" value="ECO:0007669"/>
    <property type="project" value="TreeGrafter"/>
</dbReference>
<dbReference type="PROSITE" id="PS50850">
    <property type="entry name" value="MFS"/>
    <property type="match status" value="1"/>
</dbReference>
<evidence type="ECO:0000313" key="10">
    <source>
        <dbReference type="Proteomes" id="UP001165063"/>
    </source>
</evidence>
<evidence type="ECO:0000256" key="4">
    <source>
        <dbReference type="ARBA" id="ARBA00022989"/>
    </source>
</evidence>
<keyword evidence="3 7" id="KW-0812">Transmembrane</keyword>
<dbReference type="Pfam" id="PF07690">
    <property type="entry name" value="MFS_1"/>
    <property type="match status" value="1"/>
</dbReference>
<evidence type="ECO:0000256" key="2">
    <source>
        <dbReference type="ARBA" id="ARBA00022448"/>
    </source>
</evidence>
<dbReference type="OrthoDB" id="440553at2759"/>
<feature type="domain" description="Major facilitator superfamily (MFS) profile" evidence="8">
    <location>
        <begin position="1"/>
        <end position="304"/>
    </location>
</feature>
<feature type="transmembrane region" description="Helical" evidence="7">
    <location>
        <begin position="187"/>
        <end position="206"/>
    </location>
</feature>
<reference evidence="9" key="1">
    <citation type="submission" date="2023-04" db="EMBL/GenBank/DDBJ databases">
        <title>Ambrosiozyma monospora NBRC 1965.</title>
        <authorList>
            <person name="Ichikawa N."/>
            <person name="Sato H."/>
            <person name="Tonouchi N."/>
        </authorList>
    </citation>
    <scope>NUCLEOTIDE SEQUENCE</scope>
    <source>
        <strain evidence="9">NBRC 1965</strain>
    </source>
</reference>
<evidence type="ECO:0000259" key="8">
    <source>
        <dbReference type="PROSITE" id="PS50850"/>
    </source>
</evidence>
<sequence>MDTAWHWRAIFWFSAAFDGTVFALVLFLLPETRRTIVGNLSIVPKNWLSRAPVLVLLKKRLVNDKSTLMPKTSGNFNPFASLLLLGNPEVPLSLLPCSLVFATWTIAMATLSTSFIQDYGYSTLKTGLCFFAPGIACIIGTLSGGKILDKVYRRMKKNYLERNQDMAIEDKENPTPTVPFNILKARLSYYPIPAIGVTCFSLLFGWCTTKHVNIAPIIIAMFAISLCTMLPIAAINTLLVDLYPEMSGSASSLNNLFRCGMSAIFMSCLSKMNSKMTIGGTYSFMAGIDLVSISMILFLIHNSTSFLIKRQEKRLKQGLPV</sequence>
<proteinExistence type="inferred from homology"/>
<feature type="transmembrane region" description="Helical" evidence="7">
    <location>
        <begin position="128"/>
        <end position="148"/>
    </location>
</feature>
<feature type="transmembrane region" description="Helical" evidence="7">
    <location>
        <begin position="284"/>
        <end position="308"/>
    </location>
</feature>
<evidence type="ECO:0000256" key="7">
    <source>
        <dbReference type="SAM" id="Phobius"/>
    </source>
</evidence>
<dbReference type="EMBL" id="BSXU01003273">
    <property type="protein sequence ID" value="GMG39893.1"/>
    <property type="molecule type" value="Genomic_DNA"/>
</dbReference>
<evidence type="ECO:0000256" key="5">
    <source>
        <dbReference type="ARBA" id="ARBA00023136"/>
    </source>
</evidence>
<dbReference type="SUPFAM" id="SSF103473">
    <property type="entry name" value="MFS general substrate transporter"/>
    <property type="match status" value="1"/>
</dbReference>
<feature type="transmembrane region" description="Helical" evidence="7">
    <location>
        <begin position="6"/>
        <end position="29"/>
    </location>
</feature>
<dbReference type="GO" id="GO:0022857">
    <property type="term" value="F:transmembrane transporter activity"/>
    <property type="evidence" value="ECO:0007669"/>
    <property type="project" value="InterPro"/>
</dbReference>